<keyword evidence="8 11" id="KW-1133">Transmembrane helix</keyword>
<dbReference type="Pfam" id="PF03544">
    <property type="entry name" value="TonB_C"/>
    <property type="match status" value="1"/>
</dbReference>
<dbReference type="PROSITE" id="PS52015">
    <property type="entry name" value="TONB_CTD"/>
    <property type="match status" value="1"/>
</dbReference>
<evidence type="ECO:0000259" key="12">
    <source>
        <dbReference type="PROSITE" id="PS52015"/>
    </source>
</evidence>
<feature type="compositionally biased region" description="Acidic residues" evidence="10">
    <location>
        <begin position="122"/>
        <end position="146"/>
    </location>
</feature>
<accession>A0A1G6A1E3</accession>
<keyword evidence="3" id="KW-0813">Transport</keyword>
<evidence type="ECO:0000256" key="1">
    <source>
        <dbReference type="ARBA" id="ARBA00004383"/>
    </source>
</evidence>
<evidence type="ECO:0000256" key="7">
    <source>
        <dbReference type="ARBA" id="ARBA00022927"/>
    </source>
</evidence>
<evidence type="ECO:0000313" key="14">
    <source>
        <dbReference type="Proteomes" id="UP000199071"/>
    </source>
</evidence>
<evidence type="ECO:0000256" key="6">
    <source>
        <dbReference type="ARBA" id="ARBA00022692"/>
    </source>
</evidence>
<feature type="region of interest" description="Disordered" evidence="10">
    <location>
        <begin position="65"/>
        <end position="226"/>
    </location>
</feature>
<dbReference type="PANTHER" id="PTHR33446:SF2">
    <property type="entry name" value="PROTEIN TONB"/>
    <property type="match status" value="1"/>
</dbReference>
<sequence>MADGAGTWWRHQWLSSGLLSLAVHVVLIAAATFTLGSTERTAGEGDDLVFIEGIPVTLVESVPSLPSLASDGEADADEPPEESVEPPEPPTEAEPEPVDPPPDEAEPPEPAPLDTEPPVPDEPTDPPDPDEPAPADAAEPEAEPDVDPTVMPAPPQPRARPPRPTPPVETAARAVEPPWEPPAAKKPRPPKRASAPSDAGAASSGAGGGGQGLGQGDPQASRYRSQVAAKLMANRFYPNGARRDRLEGTATVAFMIDRRGRAGDIAVVRSSGSEILDEAARSMVRRAEPFPPPPASLGDSVAIRAPLRFEMPR</sequence>
<keyword evidence="7" id="KW-0653">Protein transport</keyword>
<keyword evidence="14" id="KW-1185">Reference proteome</keyword>
<dbReference type="GO" id="GO:0031992">
    <property type="term" value="F:energy transducer activity"/>
    <property type="evidence" value="ECO:0007669"/>
    <property type="project" value="TreeGrafter"/>
</dbReference>
<evidence type="ECO:0000256" key="4">
    <source>
        <dbReference type="ARBA" id="ARBA00022475"/>
    </source>
</evidence>
<evidence type="ECO:0000256" key="10">
    <source>
        <dbReference type="SAM" id="MobiDB-lite"/>
    </source>
</evidence>
<evidence type="ECO:0000256" key="8">
    <source>
        <dbReference type="ARBA" id="ARBA00022989"/>
    </source>
</evidence>
<evidence type="ECO:0000256" key="3">
    <source>
        <dbReference type="ARBA" id="ARBA00022448"/>
    </source>
</evidence>
<dbReference type="GO" id="GO:0015031">
    <property type="term" value="P:protein transport"/>
    <property type="evidence" value="ECO:0007669"/>
    <property type="project" value="UniProtKB-KW"/>
</dbReference>
<feature type="compositionally biased region" description="Low complexity" evidence="10">
    <location>
        <begin position="168"/>
        <end position="177"/>
    </location>
</feature>
<feature type="compositionally biased region" description="Acidic residues" evidence="10">
    <location>
        <begin position="72"/>
        <end position="107"/>
    </location>
</feature>
<dbReference type="GO" id="GO:0055085">
    <property type="term" value="P:transmembrane transport"/>
    <property type="evidence" value="ECO:0007669"/>
    <property type="project" value="InterPro"/>
</dbReference>
<name>A0A1G6A1E3_9HYPH</name>
<dbReference type="GO" id="GO:0098797">
    <property type="term" value="C:plasma membrane protein complex"/>
    <property type="evidence" value="ECO:0007669"/>
    <property type="project" value="TreeGrafter"/>
</dbReference>
<keyword evidence="9 11" id="KW-0472">Membrane</keyword>
<comment type="similarity">
    <text evidence="2">Belongs to the TonB family.</text>
</comment>
<evidence type="ECO:0000256" key="2">
    <source>
        <dbReference type="ARBA" id="ARBA00006555"/>
    </source>
</evidence>
<dbReference type="InterPro" id="IPR006260">
    <property type="entry name" value="TonB/TolA_C"/>
</dbReference>
<evidence type="ECO:0000313" key="13">
    <source>
        <dbReference type="EMBL" id="SDB02242.1"/>
    </source>
</evidence>
<comment type="subcellular location">
    <subcellularLocation>
        <location evidence="1">Cell inner membrane</location>
        <topology evidence="1">Single-pass membrane protein</topology>
        <orientation evidence="1">Periplasmic side</orientation>
    </subcellularLocation>
</comment>
<evidence type="ECO:0000256" key="5">
    <source>
        <dbReference type="ARBA" id="ARBA00022519"/>
    </source>
</evidence>
<keyword evidence="6 11" id="KW-0812">Transmembrane</keyword>
<dbReference type="InterPro" id="IPR037682">
    <property type="entry name" value="TonB_C"/>
</dbReference>
<dbReference type="EMBL" id="FMXQ01000001">
    <property type="protein sequence ID" value="SDB02242.1"/>
    <property type="molecule type" value="Genomic_DNA"/>
</dbReference>
<feature type="compositionally biased region" description="Pro residues" evidence="10">
    <location>
        <begin position="108"/>
        <end position="121"/>
    </location>
</feature>
<protein>
    <submittedName>
        <fullName evidence="13">Protein TonB</fullName>
    </submittedName>
</protein>
<feature type="transmembrane region" description="Helical" evidence="11">
    <location>
        <begin position="12"/>
        <end position="35"/>
    </location>
</feature>
<dbReference type="SUPFAM" id="SSF74653">
    <property type="entry name" value="TolA/TonB C-terminal domain"/>
    <property type="match status" value="1"/>
</dbReference>
<reference evidence="13 14" key="1">
    <citation type="submission" date="2016-10" db="EMBL/GenBank/DDBJ databases">
        <authorList>
            <person name="de Groot N.N."/>
        </authorList>
    </citation>
    <scope>NUCLEOTIDE SEQUENCE [LARGE SCALE GENOMIC DNA]</scope>
    <source>
        <strain evidence="13 14">ATCC 35022</strain>
    </source>
</reference>
<dbReference type="PANTHER" id="PTHR33446">
    <property type="entry name" value="PROTEIN TONB-RELATED"/>
    <property type="match status" value="1"/>
</dbReference>
<evidence type="ECO:0000256" key="9">
    <source>
        <dbReference type="ARBA" id="ARBA00023136"/>
    </source>
</evidence>
<feature type="compositionally biased region" description="Low complexity" evidence="10">
    <location>
        <begin position="192"/>
        <end position="204"/>
    </location>
</feature>
<dbReference type="NCBIfam" id="TIGR01352">
    <property type="entry name" value="tonB_Cterm"/>
    <property type="match status" value="1"/>
</dbReference>
<keyword evidence="4" id="KW-1003">Cell membrane</keyword>
<feature type="compositionally biased region" description="Pro residues" evidence="10">
    <location>
        <begin position="151"/>
        <end position="167"/>
    </location>
</feature>
<feature type="compositionally biased region" description="Gly residues" evidence="10">
    <location>
        <begin position="205"/>
        <end position="215"/>
    </location>
</feature>
<dbReference type="Proteomes" id="UP000199071">
    <property type="component" value="Unassembled WGS sequence"/>
</dbReference>
<keyword evidence="5" id="KW-0997">Cell inner membrane</keyword>
<dbReference type="InterPro" id="IPR051045">
    <property type="entry name" value="TonB-dependent_transducer"/>
</dbReference>
<gene>
    <name evidence="13" type="ORF">SAMN02982931_00044</name>
</gene>
<proteinExistence type="inferred from homology"/>
<organism evidence="13 14">
    <name type="scientific">Bauldia litoralis</name>
    <dbReference type="NCBI Taxonomy" id="665467"/>
    <lineage>
        <taxon>Bacteria</taxon>
        <taxon>Pseudomonadati</taxon>
        <taxon>Pseudomonadota</taxon>
        <taxon>Alphaproteobacteria</taxon>
        <taxon>Hyphomicrobiales</taxon>
        <taxon>Kaistiaceae</taxon>
        <taxon>Bauldia</taxon>
    </lineage>
</organism>
<dbReference type="Gene3D" id="3.30.1150.10">
    <property type="match status" value="1"/>
</dbReference>
<dbReference type="AlphaFoldDB" id="A0A1G6A1E3"/>
<dbReference type="STRING" id="665467.SAMN02982931_00044"/>
<evidence type="ECO:0000256" key="11">
    <source>
        <dbReference type="SAM" id="Phobius"/>
    </source>
</evidence>
<feature type="domain" description="TonB C-terminal" evidence="12">
    <location>
        <begin position="222"/>
        <end position="313"/>
    </location>
</feature>